<keyword evidence="5" id="KW-0949">S-adenosyl-L-methionine</keyword>
<dbReference type="PIRSF" id="PIRSF029038">
    <property type="entry name" value="Mtase_YbiN_prd"/>
    <property type="match status" value="1"/>
</dbReference>
<dbReference type="PANTHER" id="PTHR13393">
    <property type="entry name" value="SAM-DEPENDENT METHYLTRANSFERASE"/>
    <property type="match status" value="1"/>
</dbReference>
<dbReference type="Proteomes" id="UP000196531">
    <property type="component" value="Unassembled WGS sequence"/>
</dbReference>
<gene>
    <name evidence="6" type="ORF">A9Q84_00755</name>
</gene>
<name>A0A1Y5FBS4_9BACT</name>
<accession>A0A1Y5FBS4</accession>
<dbReference type="EMBL" id="MAAO01000002">
    <property type="protein sequence ID" value="OUR99583.1"/>
    <property type="molecule type" value="Genomic_DNA"/>
</dbReference>
<evidence type="ECO:0000313" key="6">
    <source>
        <dbReference type="EMBL" id="OUR99583.1"/>
    </source>
</evidence>
<dbReference type="Gene3D" id="3.40.50.150">
    <property type="entry name" value="Vaccinia Virus protein VP39"/>
    <property type="match status" value="1"/>
</dbReference>
<dbReference type="GO" id="GO:0070475">
    <property type="term" value="P:rRNA base methylation"/>
    <property type="evidence" value="ECO:0007669"/>
    <property type="project" value="TreeGrafter"/>
</dbReference>
<dbReference type="SUPFAM" id="SSF53335">
    <property type="entry name" value="S-adenosyl-L-methionine-dependent methyltransferases"/>
    <property type="match status" value="1"/>
</dbReference>
<dbReference type="Pfam" id="PF05971">
    <property type="entry name" value="Methyltransf_10"/>
    <property type="match status" value="1"/>
</dbReference>
<keyword evidence="1" id="KW-0963">Cytoplasm</keyword>
<dbReference type="HAMAP" id="MF_01848">
    <property type="entry name" value="23SrRNA_methyltr_F"/>
    <property type="match status" value="1"/>
</dbReference>
<evidence type="ECO:0000256" key="2">
    <source>
        <dbReference type="ARBA" id="ARBA00022552"/>
    </source>
</evidence>
<dbReference type="NCBIfam" id="NF008725">
    <property type="entry name" value="PRK11727.1"/>
    <property type="match status" value="1"/>
</dbReference>
<reference evidence="7" key="1">
    <citation type="journal article" date="2017" name="Proc. Natl. Acad. Sci. U.S.A.">
        <title>Simulation of Deepwater Horizon oil plume reveals substrate specialization within a complex community of hydrocarbon-degraders.</title>
        <authorList>
            <person name="Hu P."/>
            <person name="Dubinsky E.A."/>
            <person name="Probst A.J."/>
            <person name="Wang J."/>
            <person name="Sieber C.M.K."/>
            <person name="Tom L.M."/>
            <person name="Gardinali P."/>
            <person name="Banfield J.F."/>
            <person name="Atlas R.M."/>
            <person name="Andersen G.L."/>
        </authorList>
    </citation>
    <scope>NUCLEOTIDE SEQUENCE [LARGE SCALE GENOMIC DNA]</scope>
</reference>
<dbReference type="InterPro" id="IPR010286">
    <property type="entry name" value="METTL16/RlmF"/>
</dbReference>
<dbReference type="GO" id="GO:0005737">
    <property type="term" value="C:cytoplasm"/>
    <property type="evidence" value="ECO:0007669"/>
    <property type="project" value="InterPro"/>
</dbReference>
<dbReference type="InterPro" id="IPR016909">
    <property type="entry name" value="rRNA_lsu_MeTfrase_F"/>
</dbReference>
<evidence type="ECO:0000256" key="3">
    <source>
        <dbReference type="ARBA" id="ARBA00022603"/>
    </source>
</evidence>
<dbReference type="InterPro" id="IPR029063">
    <property type="entry name" value="SAM-dependent_MTases_sf"/>
</dbReference>
<evidence type="ECO:0000313" key="7">
    <source>
        <dbReference type="Proteomes" id="UP000196531"/>
    </source>
</evidence>
<organism evidence="6 7">
    <name type="scientific">Halobacteriovorax marinus</name>
    <dbReference type="NCBI Taxonomy" id="97084"/>
    <lineage>
        <taxon>Bacteria</taxon>
        <taxon>Pseudomonadati</taxon>
        <taxon>Bdellovibrionota</taxon>
        <taxon>Bacteriovoracia</taxon>
        <taxon>Bacteriovoracales</taxon>
        <taxon>Halobacteriovoraceae</taxon>
        <taxon>Halobacteriovorax</taxon>
    </lineage>
</organism>
<comment type="caution">
    <text evidence="6">The sequence shown here is derived from an EMBL/GenBank/DDBJ whole genome shotgun (WGS) entry which is preliminary data.</text>
</comment>
<dbReference type="AlphaFoldDB" id="A0A1Y5FBS4"/>
<protein>
    <submittedName>
        <fullName evidence="6">23S rRNA (Adenine(1618)-N(6))-methyltransferase</fullName>
    </submittedName>
</protein>
<keyword evidence="3 6" id="KW-0489">Methyltransferase</keyword>
<keyword evidence="2" id="KW-0698">rRNA processing</keyword>
<dbReference type="PANTHER" id="PTHR13393:SF0">
    <property type="entry name" value="RNA N6-ADENOSINE-METHYLTRANSFERASE METTL16"/>
    <property type="match status" value="1"/>
</dbReference>
<evidence type="ECO:0000256" key="5">
    <source>
        <dbReference type="ARBA" id="ARBA00022691"/>
    </source>
</evidence>
<evidence type="ECO:0000256" key="4">
    <source>
        <dbReference type="ARBA" id="ARBA00022679"/>
    </source>
</evidence>
<keyword evidence="4 6" id="KW-0808">Transferase</keyword>
<dbReference type="GO" id="GO:0052907">
    <property type="term" value="F:23S rRNA (adenine(1618)-N(6))-methyltransferase activity"/>
    <property type="evidence" value="ECO:0007669"/>
    <property type="project" value="TreeGrafter"/>
</dbReference>
<dbReference type="CDD" id="cd02440">
    <property type="entry name" value="AdoMet_MTases"/>
    <property type="match status" value="1"/>
</dbReference>
<proteinExistence type="inferred from homology"/>
<evidence type="ECO:0000256" key="1">
    <source>
        <dbReference type="ARBA" id="ARBA00022490"/>
    </source>
</evidence>
<sequence length="321" mass="36548">MTKVNKKGLHPRNLHDDSYDFESLMQTEETLSPFVKENTFGNLSIDFGNPKAVLALNKALLKHFYKIENWSIPTGYLCPPIPGRVDYIHYIADLLAESNQEEIPTGKKVKGLDIGVGANCIYPLVGNSVYGWKFVGSDIDSNSINSAKSILKNNPSTKGNIKCRFQNDANKIFHDLIKPDEKFDFTICNPPFHSSLEEAQEGTARKISNLTESAKKKGINKKAKHETTLNFGGQSTELWCEGGEVKFITRMIIQSEHFKKNCLWFTTLVSKKESLEKLYKELKKVNVSELKTIEMIQGQKITRFIAWSFHSKAERETWYEK</sequence>